<dbReference type="Proteomes" id="UP000463961">
    <property type="component" value="Chromosome"/>
</dbReference>
<dbReference type="NCBIfam" id="NF037970">
    <property type="entry name" value="vanZ_1"/>
    <property type="match status" value="1"/>
</dbReference>
<sequence>MLSLVYACIIAYASLYSSTAWQDRGLDIFAFLEGRWPRYWTWQDAWFNVIAYVPLGFLLTLSPAHRTWPWARVLLPLGLGLLLSASLEALQTFIPGRVSSGLDLVLNTAGTLLGILLALFSGPRLLALSGELRRQMAVHRLSAETGITLLWFWLFAQISPETVFFGLGDLRGLLSLPPALPFSPEIYSQLEATVVTMQTLVVAFLVQAVLQRLGLRWFSIATSVLAILTLGVLIRITASWLLIGQANGISETARWVALTPGGLQGLGLGLALALPALMLPGRWQPPVAAMLLMAATVIVNLMPTNPYSVSALTIWRQGHFLNFNGLTRLIAALWPYLTLIFLVWTDRRRGAPVTSGSPL</sequence>
<evidence type="ECO:0000313" key="2">
    <source>
        <dbReference type="EMBL" id="BBU68349.1"/>
    </source>
</evidence>
<dbReference type="EMBL" id="AP022345">
    <property type="protein sequence ID" value="BBU68349.1"/>
    <property type="molecule type" value="Genomic_DNA"/>
</dbReference>
<evidence type="ECO:0000259" key="1">
    <source>
        <dbReference type="Pfam" id="PF04892"/>
    </source>
</evidence>
<gene>
    <name evidence="2" type="ORF">ICHIAU1_06320</name>
</gene>
<protein>
    <recommendedName>
        <fullName evidence="1">VanZ-like domain-containing protein</fullName>
    </recommendedName>
</protein>
<proteinExistence type="predicted"/>
<dbReference type="Pfam" id="PF04892">
    <property type="entry name" value="VanZ"/>
    <property type="match status" value="1"/>
</dbReference>
<feature type="domain" description="VanZ-like" evidence="1">
    <location>
        <begin position="6"/>
        <end position="120"/>
    </location>
</feature>
<dbReference type="InterPro" id="IPR006976">
    <property type="entry name" value="VanZ-like"/>
</dbReference>
<name>A0A679IDJ1_9RHOO</name>
<evidence type="ECO:0000313" key="3">
    <source>
        <dbReference type="Proteomes" id="UP000463961"/>
    </source>
</evidence>
<dbReference type="AlphaFoldDB" id="A0A679IDJ1"/>
<organism evidence="2 3">
    <name type="scientific">Fluviibacter phosphoraccumulans</name>
    <dbReference type="NCBI Taxonomy" id="1751046"/>
    <lineage>
        <taxon>Bacteria</taxon>
        <taxon>Pseudomonadati</taxon>
        <taxon>Pseudomonadota</taxon>
        <taxon>Betaproteobacteria</taxon>
        <taxon>Rhodocyclales</taxon>
        <taxon>Fluviibacteraceae</taxon>
        <taxon>Fluviibacter</taxon>
    </lineage>
</organism>
<keyword evidence="3" id="KW-1185">Reference proteome</keyword>
<reference evidence="3" key="1">
    <citation type="submission" date="2020-01" db="EMBL/GenBank/DDBJ databases">
        <title>Phosphoaccumulans saitamaens gen. nov., sp. nov., a polyphosphate accumulating bacterium isolated from surface river water.</title>
        <authorList>
            <person name="Watanabe K."/>
            <person name="Suda W."/>
        </authorList>
    </citation>
    <scope>NUCLEOTIDE SEQUENCE [LARGE SCALE GENOMIC DNA]</scope>
    <source>
        <strain evidence="3">ICHIAU1</strain>
    </source>
</reference>
<accession>A0A679IDJ1</accession>